<evidence type="ECO:0000256" key="2">
    <source>
        <dbReference type="ARBA" id="ARBA00004477"/>
    </source>
</evidence>
<keyword evidence="5 8" id="KW-0812">Transmembrane</keyword>
<evidence type="ECO:0000256" key="1">
    <source>
        <dbReference type="ARBA" id="ARBA00003420"/>
    </source>
</evidence>
<feature type="transmembrane region" description="Helical" evidence="8">
    <location>
        <begin position="61"/>
        <end position="80"/>
    </location>
</feature>
<comment type="subunit">
    <text evidence="4">Homooligomer.</text>
</comment>
<evidence type="ECO:0000313" key="11">
    <source>
        <dbReference type="Proteomes" id="UP000053317"/>
    </source>
</evidence>
<reference evidence="10 11" key="1">
    <citation type="submission" date="2015-05" db="EMBL/GenBank/DDBJ databases">
        <title>Distinctive expansion of gene families associated with plant cell wall degradation and secondary metabolism in the genomes of grapevine trunk pathogens.</title>
        <authorList>
            <person name="Lawrence D.P."/>
            <person name="Travadon R."/>
            <person name="Rolshausen P.E."/>
            <person name="Baumgartner K."/>
        </authorList>
    </citation>
    <scope>NUCLEOTIDE SEQUENCE [LARGE SCALE GENOMIC DNA]</scope>
    <source>
        <strain evidence="10">UCRPC4</strain>
    </source>
</reference>
<feature type="transmembrane region" description="Helical" evidence="8">
    <location>
        <begin position="185"/>
        <end position="203"/>
    </location>
</feature>
<feature type="transmembrane region" description="Helical" evidence="8">
    <location>
        <begin position="131"/>
        <end position="152"/>
    </location>
</feature>
<keyword evidence="7 8" id="KW-0472">Membrane</keyword>
<protein>
    <submittedName>
        <fullName evidence="10">Putative triose-phosphate transporter</fullName>
    </submittedName>
</protein>
<name>A0A0G2F4M4_PHACM</name>
<evidence type="ECO:0000256" key="3">
    <source>
        <dbReference type="ARBA" id="ARBA00010425"/>
    </source>
</evidence>
<organism evidence="10 11">
    <name type="scientific">Phaeomoniella chlamydospora</name>
    <name type="common">Phaeoacremonium chlamydosporum</name>
    <dbReference type="NCBI Taxonomy" id="158046"/>
    <lineage>
        <taxon>Eukaryota</taxon>
        <taxon>Fungi</taxon>
        <taxon>Dikarya</taxon>
        <taxon>Ascomycota</taxon>
        <taxon>Pezizomycotina</taxon>
        <taxon>Eurotiomycetes</taxon>
        <taxon>Chaetothyriomycetidae</taxon>
        <taxon>Phaeomoniellales</taxon>
        <taxon>Phaeomoniellaceae</taxon>
        <taxon>Phaeomoniella</taxon>
    </lineage>
</organism>
<dbReference type="EMBL" id="LCWF01000002">
    <property type="protein sequence ID" value="KKY29199.1"/>
    <property type="molecule type" value="Genomic_DNA"/>
</dbReference>
<evidence type="ECO:0000256" key="5">
    <source>
        <dbReference type="ARBA" id="ARBA00022692"/>
    </source>
</evidence>
<evidence type="ECO:0000259" key="9">
    <source>
        <dbReference type="Pfam" id="PF03151"/>
    </source>
</evidence>
<comment type="caution">
    <text evidence="10">The sequence shown here is derived from an EMBL/GenBank/DDBJ whole genome shotgun (WGS) entry which is preliminary data.</text>
</comment>
<feature type="transmembrane region" description="Helical" evidence="8">
    <location>
        <begin position="159"/>
        <end position="179"/>
    </location>
</feature>
<evidence type="ECO:0000256" key="7">
    <source>
        <dbReference type="ARBA" id="ARBA00023136"/>
    </source>
</evidence>
<feature type="transmembrane region" description="Helical" evidence="8">
    <location>
        <begin position="240"/>
        <end position="262"/>
    </location>
</feature>
<dbReference type="AlphaFoldDB" id="A0A0G2F4M4"/>
<feature type="transmembrane region" description="Helical" evidence="8">
    <location>
        <begin position="6"/>
        <end position="31"/>
    </location>
</feature>
<comment type="similarity">
    <text evidence="3">Belongs to the TPT transporter family. SLC35D subfamily.</text>
</comment>
<reference evidence="10 11" key="2">
    <citation type="submission" date="2015-05" db="EMBL/GenBank/DDBJ databases">
        <authorList>
            <person name="Morales-Cruz A."/>
            <person name="Amrine K.C."/>
            <person name="Cantu D."/>
        </authorList>
    </citation>
    <scope>NUCLEOTIDE SEQUENCE [LARGE SCALE GENOMIC DNA]</scope>
    <source>
        <strain evidence="10">UCRPC4</strain>
    </source>
</reference>
<feature type="transmembrane region" description="Helical" evidence="8">
    <location>
        <begin position="100"/>
        <end position="119"/>
    </location>
</feature>
<dbReference type="Pfam" id="PF03151">
    <property type="entry name" value="TPT"/>
    <property type="match status" value="1"/>
</dbReference>
<evidence type="ECO:0000256" key="8">
    <source>
        <dbReference type="SAM" id="Phobius"/>
    </source>
</evidence>
<evidence type="ECO:0000256" key="6">
    <source>
        <dbReference type="ARBA" id="ARBA00022989"/>
    </source>
</evidence>
<evidence type="ECO:0000256" key="4">
    <source>
        <dbReference type="ARBA" id="ARBA00011182"/>
    </source>
</evidence>
<dbReference type="GO" id="GO:0005789">
    <property type="term" value="C:endoplasmic reticulum membrane"/>
    <property type="evidence" value="ECO:0007669"/>
    <property type="project" value="UniProtKB-SubCell"/>
</dbReference>
<comment type="subcellular location">
    <subcellularLocation>
        <location evidence="2">Endoplasmic reticulum membrane</location>
        <topology evidence="2">Multi-pass membrane protein</topology>
    </subcellularLocation>
</comment>
<feature type="transmembrane region" description="Helical" evidence="8">
    <location>
        <begin position="38"/>
        <end position="55"/>
    </location>
</feature>
<feature type="domain" description="Sugar phosphate transporter" evidence="9">
    <location>
        <begin position="7"/>
        <end position="199"/>
    </location>
</feature>
<dbReference type="InterPro" id="IPR004853">
    <property type="entry name" value="Sugar_P_trans_dom"/>
</dbReference>
<dbReference type="PANTHER" id="PTHR11132">
    <property type="entry name" value="SOLUTE CARRIER FAMILY 35"/>
    <property type="match status" value="1"/>
</dbReference>
<evidence type="ECO:0000313" key="10">
    <source>
        <dbReference type="EMBL" id="KKY29199.1"/>
    </source>
</evidence>
<keyword evidence="6 8" id="KW-1133">Transmembrane helix</keyword>
<proteinExistence type="inferred from homology"/>
<comment type="function">
    <text evidence="1">Involved in the import of GDP-mannose from the cytoplasm into the Golgi lumen.</text>
</comment>
<sequence length="263" mass="28850">MVYLYLSVAFIQMLKAAAPVSVLLLSWAWGIEKPNLRVFLNVLAIVFGVALASLGEIEFNLVGFILQVGGILFESLRLIIIQTMMSEDGQRMDPLVSLYYYAPVCAAMNFVVAWLYEWGAFQWDDMAKTGFFVLFLNAAVAFLLNVSSVFLIDRTSSLVMTLAGILKNIVVVVASVAIWATEVSMLQVVGYALALGGLVNFSLGWERIKLESAAVASRLGGFSGVLDLDINKLSPVSRNWLTMGAAFLMIFMMTSMFAFGYAL</sequence>
<dbReference type="InterPro" id="IPR050186">
    <property type="entry name" value="TPT_transporter"/>
</dbReference>
<accession>A0A0G2F4M4</accession>
<keyword evidence="11" id="KW-1185">Reference proteome</keyword>
<gene>
    <name evidence="10" type="ORF">UCRPC4_g00105</name>
</gene>
<dbReference type="OrthoDB" id="6418713at2759"/>
<dbReference type="Proteomes" id="UP000053317">
    <property type="component" value="Unassembled WGS sequence"/>
</dbReference>